<dbReference type="InterPro" id="IPR039424">
    <property type="entry name" value="SBP_5"/>
</dbReference>
<dbReference type="PANTHER" id="PTHR30290:SF83">
    <property type="entry name" value="ABC TRANSPORTER SUBSTRATE-BINDING PROTEIN"/>
    <property type="match status" value="1"/>
</dbReference>
<dbReference type="Gene3D" id="3.90.76.10">
    <property type="entry name" value="Dipeptide-binding Protein, Domain 1"/>
    <property type="match status" value="1"/>
</dbReference>
<dbReference type="GO" id="GO:0015833">
    <property type="term" value="P:peptide transport"/>
    <property type="evidence" value="ECO:0007669"/>
    <property type="project" value="TreeGrafter"/>
</dbReference>
<dbReference type="PROSITE" id="PS51257">
    <property type="entry name" value="PROKAR_LIPOPROTEIN"/>
    <property type="match status" value="1"/>
</dbReference>
<proteinExistence type="predicted"/>
<keyword evidence="4" id="KW-1185">Reference proteome</keyword>
<evidence type="ECO:0000259" key="2">
    <source>
        <dbReference type="Pfam" id="PF00496"/>
    </source>
</evidence>
<feature type="chain" id="PRO_5039399592" evidence="1">
    <location>
        <begin position="24"/>
        <end position="537"/>
    </location>
</feature>
<dbReference type="Gene3D" id="3.40.190.10">
    <property type="entry name" value="Periplasmic binding protein-like II"/>
    <property type="match status" value="1"/>
</dbReference>
<dbReference type="GO" id="GO:1904680">
    <property type="term" value="F:peptide transmembrane transporter activity"/>
    <property type="evidence" value="ECO:0007669"/>
    <property type="project" value="TreeGrafter"/>
</dbReference>
<dbReference type="Gene3D" id="3.10.105.10">
    <property type="entry name" value="Dipeptide-binding Protein, Domain 3"/>
    <property type="match status" value="1"/>
</dbReference>
<dbReference type="GO" id="GO:0042597">
    <property type="term" value="C:periplasmic space"/>
    <property type="evidence" value="ECO:0007669"/>
    <property type="project" value="UniProtKB-ARBA"/>
</dbReference>
<dbReference type="InterPro" id="IPR030678">
    <property type="entry name" value="Peptide/Ni-bd"/>
</dbReference>
<gene>
    <name evidence="3" type="ORF">CPHO_01130</name>
</gene>
<name>A0A1L7D0Y2_9CORY</name>
<sequence length="537" mass="58779">MPYPKSATAVVLGTTLLSTTLVACSTTAEESTTDKPAAEPNYILAQSTEPQNPLIPAYTVETGGGRLVKAIFAGLVYYDAQGNVHNEVAESIEPNGDNTVFTIKLKDWKFSDGSEVTAHSFVDAWNYSVSHDLPGSFFFEPIKGFADSVESLEGLEVIDDKTFTITLDQPQSDFPARLGDSAFYPLPEAAFADIQAYGEKPISNGPYLLKEWSHNNSALVVPNPDYHGARTVKNDGVLFTFYPTADAAYADLLANNLDVLDAIPDSALAVYQDDLGQRTVNQAVADFRSFTIPQNLPHFGGEEGRLRRQAISMAIDRKEIIDTIFQGNLTPAQDFTTPVLPGWTGEIPGNEVLSFQPDKARQLWEKANDISPWEGTFELAYDSAGGNQAWVDAISNQLSNNLGIAAAGAPYPDFKSMRDKVSSRTIDTAFRTKWKADYPSLENFLVPLYATGGNANDGDYSNPEFDQLLKQAASAHSPQEAYAIYNQAQEILLEDLPAIPLWYNNLIAGYSENVSDVEFSWNSTPLYHQVTKTGARS</sequence>
<dbReference type="PANTHER" id="PTHR30290">
    <property type="entry name" value="PERIPLASMIC BINDING COMPONENT OF ABC TRANSPORTER"/>
    <property type="match status" value="1"/>
</dbReference>
<dbReference type="AlphaFoldDB" id="A0A1L7D0Y2"/>
<evidence type="ECO:0000313" key="3">
    <source>
        <dbReference type="EMBL" id="APT91754.1"/>
    </source>
</evidence>
<dbReference type="STRING" id="161895.CPHO_01130"/>
<feature type="domain" description="Solute-binding protein family 5" evidence="2">
    <location>
        <begin position="84"/>
        <end position="455"/>
    </location>
</feature>
<dbReference type="EMBL" id="CP009249">
    <property type="protein sequence ID" value="APT91754.1"/>
    <property type="molecule type" value="Genomic_DNA"/>
</dbReference>
<reference evidence="3 4" key="1">
    <citation type="submission" date="2014-08" db="EMBL/GenBank/DDBJ databases">
        <title>Complete genome sequence of Corynebacterium phocae M408/89/1(T)(=DSM 44612(T)), isolated from the common seal (Phoca vitulina).</title>
        <authorList>
            <person name="Ruckert C."/>
            <person name="Albersmeier A."/>
            <person name="Winkler A."/>
            <person name="Kalinowski J."/>
        </authorList>
    </citation>
    <scope>NUCLEOTIDE SEQUENCE [LARGE SCALE GENOMIC DNA]</scope>
    <source>
        <strain evidence="3 4">M408/89/1</strain>
    </source>
</reference>
<feature type="signal peptide" evidence="1">
    <location>
        <begin position="1"/>
        <end position="23"/>
    </location>
</feature>
<accession>A0A1L7D0Y2</accession>
<protein>
    <submittedName>
        <fullName evidence="3">ABC transporter substrate-binding protein</fullName>
    </submittedName>
</protein>
<dbReference type="KEGG" id="cpho:CPHO_01130"/>
<dbReference type="OrthoDB" id="9046151at2"/>
<dbReference type="InterPro" id="IPR000914">
    <property type="entry name" value="SBP_5_dom"/>
</dbReference>
<dbReference type="RefSeq" id="WP_075732492.1">
    <property type="nucleotide sequence ID" value="NZ_CP009249.1"/>
</dbReference>
<dbReference type="Pfam" id="PF00496">
    <property type="entry name" value="SBP_bac_5"/>
    <property type="match status" value="1"/>
</dbReference>
<dbReference type="PIRSF" id="PIRSF002741">
    <property type="entry name" value="MppA"/>
    <property type="match status" value="1"/>
</dbReference>
<keyword evidence="1" id="KW-0732">Signal</keyword>
<dbReference type="SUPFAM" id="SSF53850">
    <property type="entry name" value="Periplasmic binding protein-like II"/>
    <property type="match status" value="1"/>
</dbReference>
<evidence type="ECO:0000256" key="1">
    <source>
        <dbReference type="SAM" id="SignalP"/>
    </source>
</evidence>
<organism evidence="3 4">
    <name type="scientific">Corynebacterium phocae</name>
    <dbReference type="NCBI Taxonomy" id="161895"/>
    <lineage>
        <taxon>Bacteria</taxon>
        <taxon>Bacillati</taxon>
        <taxon>Actinomycetota</taxon>
        <taxon>Actinomycetes</taxon>
        <taxon>Mycobacteriales</taxon>
        <taxon>Corynebacteriaceae</taxon>
        <taxon>Corynebacterium</taxon>
    </lineage>
</organism>
<dbReference type="Proteomes" id="UP000185491">
    <property type="component" value="Chromosome"/>
</dbReference>
<dbReference type="GO" id="GO:0043190">
    <property type="term" value="C:ATP-binding cassette (ABC) transporter complex"/>
    <property type="evidence" value="ECO:0007669"/>
    <property type="project" value="InterPro"/>
</dbReference>
<evidence type="ECO:0000313" key="4">
    <source>
        <dbReference type="Proteomes" id="UP000185491"/>
    </source>
</evidence>
<dbReference type="CDD" id="cd00995">
    <property type="entry name" value="PBP2_NikA_DppA_OppA_like"/>
    <property type="match status" value="1"/>
</dbReference>